<sequence>MIRDISEKAAFSAFPSLLLKDWMASYYPKFTDTGYIIPHQVFEIEVDNANLPEYFNSKYFNLMHAGSLLKPRNPKVLVESFEAFLNRNPEAEKDSRLILVGGRSVFSNWLNKKKSVLDQLILVEEKLPFNYVHSLQSYSSVNIILEAKSEISPFLPGKFPHCVQADKPILYLGPVLSESNRLLGENYPYSTSIDDKEGITNMIEELYYRWKKASGVLSLNRPDLKKYLGPEYLKDEINKIFNSLGQKL</sequence>
<evidence type="ECO:0000313" key="1">
    <source>
        <dbReference type="EMBL" id="MCG9973030.1"/>
    </source>
</evidence>
<evidence type="ECO:0000313" key="2">
    <source>
        <dbReference type="Proteomes" id="UP001139344"/>
    </source>
</evidence>
<gene>
    <name evidence="1" type="ORF">LU635_15370</name>
</gene>
<proteinExistence type="predicted"/>
<accession>A0A9X1UZQ4</accession>
<organism evidence="1 2">
    <name type="scientific">Christiangramia crocea</name>
    <dbReference type="NCBI Taxonomy" id="2904124"/>
    <lineage>
        <taxon>Bacteria</taxon>
        <taxon>Pseudomonadati</taxon>
        <taxon>Bacteroidota</taxon>
        <taxon>Flavobacteriia</taxon>
        <taxon>Flavobacteriales</taxon>
        <taxon>Flavobacteriaceae</taxon>
        <taxon>Christiangramia</taxon>
    </lineage>
</organism>
<protein>
    <submittedName>
        <fullName evidence="1">Uncharacterized protein</fullName>
    </submittedName>
</protein>
<dbReference type="RefSeq" id="WP_240100391.1">
    <property type="nucleotide sequence ID" value="NZ_JAJSON010000026.1"/>
</dbReference>
<name>A0A9X1UZQ4_9FLAO</name>
<dbReference type="AlphaFoldDB" id="A0A9X1UZQ4"/>
<dbReference type="Proteomes" id="UP001139344">
    <property type="component" value="Unassembled WGS sequence"/>
</dbReference>
<keyword evidence="2" id="KW-1185">Reference proteome</keyword>
<reference evidence="1" key="1">
    <citation type="submission" date="2021-12" db="EMBL/GenBank/DDBJ databases">
        <title>Description of Gramella crocea sp. nov., a new bacterium isolated from activated sludge.</title>
        <authorList>
            <person name="Zhang X."/>
        </authorList>
    </citation>
    <scope>NUCLEOTIDE SEQUENCE</scope>
    <source>
        <strain evidence="1">YB25</strain>
    </source>
</reference>
<comment type="caution">
    <text evidence="1">The sequence shown here is derived from an EMBL/GenBank/DDBJ whole genome shotgun (WGS) entry which is preliminary data.</text>
</comment>
<dbReference type="EMBL" id="JAJSON010000026">
    <property type="protein sequence ID" value="MCG9973030.1"/>
    <property type="molecule type" value="Genomic_DNA"/>
</dbReference>